<evidence type="ECO:0000256" key="3">
    <source>
        <dbReference type="ARBA" id="ARBA00022448"/>
    </source>
</evidence>
<evidence type="ECO:0000256" key="8">
    <source>
        <dbReference type="ARBA" id="ARBA00023136"/>
    </source>
</evidence>
<gene>
    <name evidence="11" type="ORF">DN069_05630</name>
</gene>
<evidence type="ECO:0000256" key="1">
    <source>
        <dbReference type="ARBA" id="ARBA00004429"/>
    </source>
</evidence>
<comment type="caution">
    <text evidence="11">The sequence shown here is derived from an EMBL/GenBank/DDBJ whole genome shotgun (WGS) entry which is preliminary data.</text>
</comment>
<evidence type="ECO:0000259" key="10">
    <source>
        <dbReference type="PROSITE" id="PS51012"/>
    </source>
</evidence>
<feature type="transmembrane region" description="Helical" evidence="9">
    <location>
        <begin position="160"/>
        <end position="190"/>
    </location>
</feature>
<dbReference type="GO" id="GO:0140359">
    <property type="term" value="F:ABC-type transporter activity"/>
    <property type="evidence" value="ECO:0007669"/>
    <property type="project" value="InterPro"/>
</dbReference>
<feature type="transmembrane region" description="Helical" evidence="9">
    <location>
        <begin position="292"/>
        <end position="311"/>
    </location>
</feature>
<evidence type="ECO:0000313" key="11">
    <source>
        <dbReference type="EMBL" id="RAG86630.1"/>
    </source>
</evidence>
<dbReference type="AlphaFoldDB" id="A0A2X0KIR3"/>
<evidence type="ECO:0000313" key="12">
    <source>
        <dbReference type="Proteomes" id="UP000248889"/>
    </source>
</evidence>
<evidence type="ECO:0000256" key="7">
    <source>
        <dbReference type="ARBA" id="ARBA00022989"/>
    </source>
</evidence>
<dbReference type="PROSITE" id="PS51012">
    <property type="entry name" value="ABC_TM2"/>
    <property type="match status" value="1"/>
</dbReference>
<dbReference type="Pfam" id="PF01061">
    <property type="entry name" value="ABC2_membrane"/>
    <property type="match status" value="1"/>
</dbReference>
<feature type="transmembrane region" description="Helical" evidence="9">
    <location>
        <begin position="196"/>
        <end position="218"/>
    </location>
</feature>
<evidence type="ECO:0000256" key="9">
    <source>
        <dbReference type="RuleBase" id="RU361157"/>
    </source>
</evidence>
<name>A0A2X0KIR3_9ACTN</name>
<reference evidence="11 12" key="1">
    <citation type="submission" date="2018-06" db="EMBL/GenBank/DDBJ databases">
        <title>Streptacidiphilus pinicola sp. nov., isolated from pine grove soil.</title>
        <authorList>
            <person name="Roh S.G."/>
            <person name="Park S."/>
            <person name="Kim M.-K."/>
            <person name="Yun B.-R."/>
            <person name="Park J."/>
            <person name="Kim M.J."/>
            <person name="Kim Y.S."/>
            <person name="Kim S.B."/>
        </authorList>
    </citation>
    <scope>NUCLEOTIDE SEQUENCE [LARGE SCALE GENOMIC DNA]</scope>
    <source>
        <strain evidence="11 12">MMS16-CNU450</strain>
    </source>
</reference>
<dbReference type="GO" id="GO:0015920">
    <property type="term" value="P:lipopolysaccharide transport"/>
    <property type="evidence" value="ECO:0007669"/>
    <property type="project" value="TreeGrafter"/>
</dbReference>
<evidence type="ECO:0000256" key="5">
    <source>
        <dbReference type="ARBA" id="ARBA00022519"/>
    </source>
</evidence>
<dbReference type="PANTHER" id="PTHR30413:SF8">
    <property type="entry name" value="TRANSPORT PERMEASE PROTEIN"/>
    <property type="match status" value="1"/>
</dbReference>
<protein>
    <recommendedName>
        <fullName evidence="9">Transport permease protein</fullName>
    </recommendedName>
</protein>
<keyword evidence="12" id="KW-1185">Reference proteome</keyword>
<evidence type="ECO:0000256" key="2">
    <source>
        <dbReference type="ARBA" id="ARBA00007783"/>
    </source>
</evidence>
<feature type="transmembrane region" description="Helical" evidence="9">
    <location>
        <begin position="120"/>
        <end position="139"/>
    </location>
</feature>
<dbReference type="InterPro" id="IPR047817">
    <property type="entry name" value="ABC2_TM_bact-type"/>
</dbReference>
<dbReference type="InterPro" id="IPR013525">
    <property type="entry name" value="ABC2_TM"/>
</dbReference>
<dbReference type="Proteomes" id="UP000248889">
    <property type="component" value="Unassembled WGS sequence"/>
</dbReference>
<feature type="domain" description="ABC transmembrane type-2" evidence="10">
    <location>
        <begin position="87"/>
        <end position="313"/>
    </location>
</feature>
<feature type="transmembrane region" description="Helical" evidence="9">
    <location>
        <begin position="93"/>
        <end position="114"/>
    </location>
</feature>
<dbReference type="GO" id="GO:0005886">
    <property type="term" value="C:plasma membrane"/>
    <property type="evidence" value="ECO:0007669"/>
    <property type="project" value="UniProtKB-SubCell"/>
</dbReference>
<comment type="subcellular location">
    <subcellularLocation>
        <location evidence="1">Cell inner membrane</location>
        <topology evidence="1">Multi-pass membrane protein</topology>
    </subcellularLocation>
    <subcellularLocation>
        <location evidence="9">Cell membrane</location>
        <topology evidence="9">Multi-pass membrane protein</topology>
    </subcellularLocation>
</comment>
<evidence type="ECO:0000256" key="6">
    <source>
        <dbReference type="ARBA" id="ARBA00022692"/>
    </source>
</evidence>
<dbReference type="OrthoDB" id="4186295at2"/>
<keyword evidence="3 9" id="KW-0813">Transport</keyword>
<sequence>MGRYRFVLSSGTKLGSSVSTVFEQRAADVADPDAGLSPAELAAKYGLTISGRRPSLIEYSRQLWQRRFFIGAYATAKLMVQYSSSKLGQVWQVLTPLLNAAVYFLIFDLLLHISKGIPDYIPYLCTGVFVFNFTQAAVLSGTRSISDNLGLIRALHFPRATLPIAFTVNQLQQLIVSMGVLGVIVLVSGLPVTMNWLLIIPILLLQATFNAGLAMFMARIGAKTSDMAQLMPFIIRTWMYLSGVFWAVNSVADKLPHWAGTLIEANPALIYIELMRYALMDSVPASSLPHHVWIMAVAWAVIGGLGGYVFFWKAEEEYGRG</sequence>
<keyword evidence="8 9" id="KW-0472">Membrane</keyword>
<dbReference type="EMBL" id="QKYN01000023">
    <property type="protein sequence ID" value="RAG86630.1"/>
    <property type="molecule type" value="Genomic_DNA"/>
</dbReference>
<accession>A0A2X0KIR3</accession>
<proteinExistence type="inferred from homology"/>
<evidence type="ECO:0000256" key="4">
    <source>
        <dbReference type="ARBA" id="ARBA00022475"/>
    </source>
</evidence>
<keyword evidence="5" id="KW-0997">Cell inner membrane</keyword>
<dbReference type="PANTHER" id="PTHR30413">
    <property type="entry name" value="INNER MEMBRANE TRANSPORT PERMEASE"/>
    <property type="match status" value="1"/>
</dbReference>
<organism evidence="11 12">
    <name type="scientific">Streptacidiphilus pinicola</name>
    <dbReference type="NCBI Taxonomy" id="2219663"/>
    <lineage>
        <taxon>Bacteria</taxon>
        <taxon>Bacillati</taxon>
        <taxon>Actinomycetota</taxon>
        <taxon>Actinomycetes</taxon>
        <taxon>Kitasatosporales</taxon>
        <taxon>Streptomycetaceae</taxon>
        <taxon>Streptacidiphilus</taxon>
    </lineage>
</organism>
<feature type="transmembrane region" description="Helical" evidence="9">
    <location>
        <begin position="230"/>
        <end position="248"/>
    </location>
</feature>
<keyword evidence="6 9" id="KW-0812">Transmembrane</keyword>
<comment type="similarity">
    <text evidence="2 9">Belongs to the ABC-2 integral membrane protein family.</text>
</comment>
<keyword evidence="4 9" id="KW-1003">Cell membrane</keyword>
<keyword evidence="7 9" id="KW-1133">Transmembrane helix</keyword>